<dbReference type="SUPFAM" id="SSF144083">
    <property type="entry name" value="Magnesium transport protein CorA, transmembrane region"/>
    <property type="match status" value="1"/>
</dbReference>
<dbReference type="InterPro" id="IPR045863">
    <property type="entry name" value="CorA_TM1_TM2"/>
</dbReference>
<gene>
    <name evidence="7" type="ORF">QBC47DRAFT_386834</name>
</gene>
<feature type="transmembrane region" description="Helical" evidence="6">
    <location>
        <begin position="425"/>
        <end position="448"/>
    </location>
</feature>
<keyword evidence="8" id="KW-1185">Reference proteome</keyword>
<keyword evidence="3 6" id="KW-1133">Transmembrane helix</keyword>
<evidence type="ECO:0000256" key="3">
    <source>
        <dbReference type="ARBA" id="ARBA00022989"/>
    </source>
</evidence>
<evidence type="ECO:0000313" key="8">
    <source>
        <dbReference type="Proteomes" id="UP001239445"/>
    </source>
</evidence>
<keyword evidence="5" id="KW-0175">Coiled coil</keyword>
<dbReference type="GO" id="GO:0016020">
    <property type="term" value="C:membrane"/>
    <property type="evidence" value="ECO:0007669"/>
    <property type="project" value="UniProtKB-SubCell"/>
</dbReference>
<accession>A0AAJ0B8H6</accession>
<organism evidence="7 8">
    <name type="scientific">Echria macrotheca</name>
    <dbReference type="NCBI Taxonomy" id="438768"/>
    <lineage>
        <taxon>Eukaryota</taxon>
        <taxon>Fungi</taxon>
        <taxon>Dikarya</taxon>
        <taxon>Ascomycota</taxon>
        <taxon>Pezizomycotina</taxon>
        <taxon>Sordariomycetes</taxon>
        <taxon>Sordariomycetidae</taxon>
        <taxon>Sordariales</taxon>
        <taxon>Schizotheciaceae</taxon>
        <taxon>Echria</taxon>
    </lineage>
</organism>
<evidence type="ECO:0000256" key="2">
    <source>
        <dbReference type="ARBA" id="ARBA00022692"/>
    </source>
</evidence>
<dbReference type="Pfam" id="PF01544">
    <property type="entry name" value="CorA"/>
    <property type="match status" value="1"/>
</dbReference>
<dbReference type="GO" id="GO:0046873">
    <property type="term" value="F:metal ion transmembrane transporter activity"/>
    <property type="evidence" value="ECO:0007669"/>
    <property type="project" value="InterPro"/>
</dbReference>
<protein>
    <submittedName>
        <fullName evidence="7">Uncharacterized protein</fullName>
    </submittedName>
</protein>
<keyword evidence="4 6" id="KW-0472">Membrane</keyword>
<dbReference type="Proteomes" id="UP001239445">
    <property type="component" value="Unassembled WGS sequence"/>
</dbReference>
<evidence type="ECO:0000313" key="7">
    <source>
        <dbReference type="EMBL" id="KAK1753635.1"/>
    </source>
</evidence>
<name>A0AAJ0B8H6_9PEZI</name>
<comment type="caution">
    <text evidence="7">The sequence shown here is derived from an EMBL/GenBank/DDBJ whole genome shotgun (WGS) entry which is preliminary data.</text>
</comment>
<evidence type="ECO:0000256" key="1">
    <source>
        <dbReference type="ARBA" id="ARBA00004141"/>
    </source>
</evidence>
<sequence>MSDATASEAATPPFTAFVESLKPEYPELEYLSQLLTGKYPPHRVSLVWSTSTKVDVIIVDIKHDAGGVPAVERVQDIEHLRRMATEEIPETIALRLYLVEDMTAPVIELLGSSYECCPFFFQRHMRCMGVHAARMTDGNGVPHEHSWVKRSFEDNETPPPSELRDLPFFSLPFRRWAYTPRPKPSEAAVGDRTMFREYDQKNSLLEERVTGLLVNPKSRKPAIGIFLFDSMPFSYQLCDQRPRARRSLFSTYPRFMSSTVSAPSPGDHDDSLRGALLAELRRTEFVDALAEDNSTVIWAILKSMSGAWQEVVRSADHHASLKADGVGPGDDNRLLLVLMDGHAAVKDNIVMLRQLLITAKPQGYAGISSKPGTRVSTKIEGVIIDIEDLVKRSENQLAMIQQRIATLAALRSIHESQKAINQAELIGAFTALATIYIPFSFTSSLFGMNVKEISAETTSIWIFSLIAVLLTCLSIGALVYRRKLANIWEYLFDEDSKQYSRIGTSRERRAGLPKALLEKVFGNGFRRETDIEVLF</sequence>
<feature type="coiled-coil region" evidence="5">
    <location>
        <begin position="383"/>
        <end position="410"/>
    </location>
</feature>
<reference evidence="7" key="1">
    <citation type="submission" date="2023-06" db="EMBL/GenBank/DDBJ databases">
        <title>Genome-scale phylogeny and comparative genomics of the fungal order Sordariales.</title>
        <authorList>
            <consortium name="Lawrence Berkeley National Laboratory"/>
            <person name="Hensen N."/>
            <person name="Bonometti L."/>
            <person name="Westerberg I."/>
            <person name="Brannstrom I.O."/>
            <person name="Guillou S."/>
            <person name="Cros-Aarteil S."/>
            <person name="Calhoun S."/>
            <person name="Haridas S."/>
            <person name="Kuo A."/>
            <person name="Mondo S."/>
            <person name="Pangilinan J."/>
            <person name="Riley R."/>
            <person name="Labutti K."/>
            <person name="Andreopoulos B."/>
            <person name="Lipzen A."/>
            <person name="Chen C."/>
            <person name="Yanf M."/>
            <person name="Daum C."/>
            <person name="Ng V."/>
            <person name="Clum A."/>
            <person name="Steindorff A."/>
            <person name="Ohm R."/>
            <person name="Martin F."/>
            <person name="Silar P."/>
            <person name="Natvig D."/>
            <person name="Lalanne C."/>
            <person name="Gautier V."/>
            <person name="Ament-Velasquez S.L."/>
            <person name="Kruys A."/>
            <person name="Hutchinson M.I."/>
            <person name="Powell A.J."/>
            <person name="Barry K."/>
            <person name="Miller A.N."/>
            <person name="Grigoriev I.V."/>
            <person name="Debuchy R."/>
            <person name="Gladieux P."/>
            <person name="Thoren M.H."/>
            <person name="Johannesson H."/>
        </authorList>
    </citation>
    <scope>NUCLEOTIDE SEQUENCE</scope>
    <source>
        <strain evidence="7">PSN4</strain>
    </source>
</reference>
<comment type="subcellular location">
    <subcellularLocation>
        <location evidence="1">Membrane</location>
        <topology evidence="1">Multi-pass membrane protein</topology>
    </subcellularLocation>
</comment>
<feature type="transmembrane region" description="Helical" evidence="6">
    <location>
        <begin position="460"/>
        <end position="480"/>
    </location>
</feature>
<dbReference type="Gene3D" id="1.20.58.340">
    <property type="entry name" value="Magnesium transport protein CorA, transmembrane region"/>
    <property type="match status" value="1"/>
</dbReference>
<dbReference type="InterPro" id="IPR002523">
    <property type="entry name" value="MgTranspt_CorA/ZnTranspt_ZntB"/>
</dbReference>
<dbReference type="AlphaFoldDB" id="A0AAJ0B8H6"/>
<evidence type="ECO:0000256" key="5">
    <source>
        <dbReference type="SAM" id="Coils"/>
    </source>
</evidence>
<keyword evidence="2 6" id="KW-0812">Transmembrane</keyword>
<evidence type="ECO:0000256" key="4">
    <source>
        <dbReference type="ARBA" id="ARBA00023136"/>
    </source>
</evidence>
<dbReference type="EMBL" id="MU839837">
    <property type="protein sequence ID" value="KAK1753635.1"/>
    <property type="molecule type" value="Genomic_DNA"/>
</dbReference>
<proteinExistence type="predicted"/>
<evidence type="ECO:0000256" key="6">
    <source>
        <dbReference type="SAM" id="Phobius"/>
    </source>
</evidence>